<dbReference type="PANTHER" id="PTHR22663:SF17">
    <property type="entry name" value="RING FINGER PROTEIN NARYA-RELATED"/>
    <property type="match status" value="1"/>
</dbReference>
<dbReference type="InterPro" id="IPR001841">
    <property type="entry name" value="Znf_RING"/>
</dbReference>
<accession>A0AAN7PT63</accession>
<keyword evidence="6" id="KW-1185">Reference proteome</keyword>
<comment type="caution">
    <text evidence="5">The sequence shown here is derived from an EMBL/GenBank/DDBJ whole genome shotgun (WGS) entry which is preliminary data.</text>
</comment>
<dbReference type="AlphaFoldDB" id="A0AAN7PT63"/>
<name>A0AAN7PT63_9COLE</name>
<sequence length="200" mass="22816">MADWIHCNKCFIRYRPGVKFFVTTCGHLTCEGCTSKSDGNKCYVCISPCQYIILNNDLKPEMQLFFRSQSDIMEKFQQVFTFQEVNKSALLKNVTDKYLIVKSELMRCCKALQDSKKENAKLKAVLKNLTGQNFTPMLNGSSHPFSSPSQTMTSNNYLNAVSSRRGTPFIYPPNQRSNISWNSKNTPHMTAHQQSIKICT</sequence>
<keyword evidence="2" id="KW-0862">Zinc</keyword>
<evidence type="ECO:0000256" key="3">
    <source>
        <dbReference type="ARBA" id="ARBA00023254"/>
    </source>
</evidence>
<evidence type="ECO:0000313" key="6">
    <source>
        <dbReference type="Proteomes" id="UP001353858"/>
    </source>
</evidence>
<protein>
    <recommendedName>
        <fullName evidence="4">RING-type domain-containing protein</fullName>
    </recommendedName>
</protein>
<evidence type="ECO:0000259" key="4">
    <source>
        <dbReference type="Pfam" id="PF14634"/>
    </source>
</evidence>
<keyword evidence="3" id="KW-0469">Meiosis</keyword>
<evidence type="ECO:0000256" key="2">
    <source>
        <dbReference type="ARBA" id="ARBA00022833"/>
    </source>
</evidence>
<keyword evidence="1" id="KW-0863">Zinc-finger</keyword>
<evidence type="ECO:0000313" key="5">
    <source>
        <dbReference type="EMBL" id="KAK4876304.1"/>
    </source>
</evidence>
<dbReference type="GO" id="GO:0008270">
    <property type="term" value="F:zinc ion binding"/>
    <property type="evidence" value="ECO:0007669"/>
    <property type="project" value="UniProtKB-KW"/>
</dbReference>
<dbReference type="InterPro" id="IPR042123">
    <property type="entry name" value="Zip3/RNF212-like"/>
</dbReference>
<dbReference type="GO" id="GO:0007129">
    <property type="term" value="P:homologous chromosome pairing at meiosis"/>
    <property type="evidence" value="ECO:0007669"/>
    <property type="project" value="TreeGrafter"/>
</dbReference>
<reference evidence="6" key="1">
    <citation type="submission" date="2023-01" db="EMBL/GenBank/DDBJ databases">
        <title>Key to firefly adult light organ development and bioluminescence: homeobox transcription factors regulate luciferase expression and transportation to peroxisome.</title>
        <authorList>
            <person name="Fu X."/>
        </authorList>
    </citation>
    <scope>NUCLEOTIDE SEQUENCE [LARGE SCALE GENOMIC DNA]</scope>
</reference>
<organism evidence="5 6">
    <name type="scientific">Aquatica leii</name>
    <dbReference type="NCBI Taxonomy" id="1421715"/>
    <lineage>
        <taxon>Eukaryota</taxon>
        <taxon>Metazoa</taxon>
        <taxon>Ecdysozoa</taxon>
        <taxon>Arthropoda</taxon>
        <taxon>Hexapoda</taxon>
        <taxon>Insecta</taxon>
        <taxon>Pterygota</taxon>
        <taxon>Neoptera</taxon>
        <taxon>Endopterygota</taxon>
        <taxon>Coleoptera</taxon>
        <taxon>Polyphaga</taxon>
        <taxon>Elateriformia</taxon>
        <taxon>Elateroidea</taxon>
        <taxon>Lampyridae</taxon>
        <taxon>Luciolinae</taxon>
        <taxon>Aquatica</taxon>
    </lineage>
</organism>
<keyword evidence="1" id="KW-0479">Metal-binding</keyword>
<dbReference type="GO" id="GO:0000795">
    <property type="term" value="C:synaptonemal complex"/>
    <property type="evidence" value="ECO:0007669"/>
    <property type="project" value="InterPro"/>
</dbReference>
<dbReference type="PANTHER" id="PTHR22663">
    <property type="entry name" value="RING FINGER PROTEIN NARYA-RELATED"/>
    <property type="match status" value="1"/>
</dbReference>
<dbReference type="Proteomes" id="UP001353858">
    <property type="component" value="Unassembled WGS sequence"/>
</dbReference>
<gene>
    <name evidence="5" type="ORF">RN001_012726</name>
</gene>
<dbReference type="GO" id="GO:0007131">
    <property type="term" value="P:reciprocal meiotic recombination"/>
    <property type="evidence" value="ECO:0007669"/>
    <property type="project" value="InterPro"/>
</dbReference>
<proteinExistence type="predicted"/>
<dbReference type="SUPFAM" id="SSF57850">
    <property type="entry name" value="RING/U-box"/>
    <property type="match status" value="1"/>
</dbReference>
<dbReference type="GO" id="GO:0019789">
    <property type="term" value="F:SUMO transferase activity"/>
    <property type="evidence" value="ECO:0007669"/>
    <property type="project" value="InterPro"/>
</dbReference>
<evidence type="ECO:0000256" key="1">
    <source>
        <dbReference type="ARBA" id="ARBA00022771"/>
    </source>
</evidence>
<dbReference type="Pfam" id="PF14634">
    <property type="entry name" value="zf-RING_5"/>
    <property type="match status" value="1"/>
</dbReference>
<feature type="domain" description="RING-type" evidence="4">
    <location>
        <begin position="6"/>
        <end position="45"/>
    </location>
</feature>
<dbReference type="GO" id="GO:0016925">
    <property type="term" value="P:protein sumoylation"/>
    <property type="evidence" value="ECO:0007669"/>
    <property type="project" value="TreeGrafter"/>
</dbReference>
<dbReference type="EMBL" id="JARPUR010000005">
    <property type="protein sequence ID" value="KAK4876304.1"/>
    <property type="molecule type" value="Genomic_DNA"/>
</dbReference>